<dbReference type="AlphaFoldDB" id="A0A081BVD9"/>
<dbReference type="InterPro" id="IPR013424">
    <property type="entry name" value="Ice-binding_C"/>
</dbReference>
<evidence type="ECO:0000313" key="5">
    <source>
        <dbReference type="Proteomes" id="UP000030661"/>
    </source>
</evidence>
<keyword evidence="1" id="KW-0812">Transmembrane</keyword>
<evidence type="ECO:0000313" key="4">
    <source>
        <dbReference type="EMBL" id="GAK56294.1"/>
    </source>
</evidence>
<gene>
    <name evidence="4" type="ORF">U27_03256</name>
</gene>
<dbReference type="Gene3D" id="3.40.710.10">
    <property type="entry name" value="DD-peptidase/beta-lactamase superfamily"/>
    <property type="match status" value="1"/>
</dbReference>
<evidence type="ECO:0000259" key="2">
    <source>
        <dbReference type="Pfam" id="PF00144"/>
    </source>
</evidence>
<feature type="domain" description="Beta-lactamase-related" evidence="2">
    <location>
        <begin position="49"/>
        <end position="367"/>
    </location>
</feature>
<dbReference type="EMBL" id="DF820464">
    <property type="protein sequence ID" value="GAK56294.1"/>
    <property type="molecule type" value="Genomic_DNA"/>
</dbReference>
<dbReference type="InterPro" id="IPR050491">
    <property type="entry name" value="AmpC-like"/>
</dbReference>
<dbReference type="InterPro" id="IPR001466">
    <property type="entry name" value="Beta-lactam-related"/>
</dbReference>
<reference evidence="4" key="1">
    <citation type="journal article" date="2015" name="PeerJ">
        <title>First genomic representation of candidate bacterial phylum KSB3 points to enhanced environmental sensing as a trigger of wastewater bulking.</title>
        <authorList>
            <person name="Sekiguchi Y."/>
            <person name="Ohashi A."/>
            <person name="Parks D.H."/>
            <person name="Yamauchi T."/>
            <person name="Tyson G.W."/>
            <person name="Hugenholtz P."/>
        </authorList>
    </citation>
    <scope>NUCLEOTIDE SEQUENCE [LARGE SCALE GENOMIC DNA]</scope>
</reference>
<dbReference type="Pfam" id="PF07589">
    <property type="entry name" value="PEP-CTERM"/>
    <property type="match status" value="1"/>
</dbReference>
<evidence type="ECO:0000256" key="1">
    <source>
        <dbReference type="SAM" id="Phobius"/>
    </source>
</evidence>
<dbReference type="STRING" id="1499967.U27_03256"/>
<dbReference type="HOGENOM" id="CLU_450316_0_0_0"/>
<organism evidence="4">
    <name type="scientific">Vecturithrix granuli</name>
    <dbReference type="NCBI Taxonomy" id="1499967"/>
    <lineage>
        <taxon>Bacteria</taxon>
        <taxon>Candidatus Moduliflexota</taxon>
        <taxon>Candidatus Vecturitrichia</taxon>
        <taxon>Candidatus Vecturitrichales</taxon>
        <taxon>Candidatus Vecturitrichaceae</taxon>
        <taxon>Candidatus Vecturithrix</taxon>
    </lineage>
</organism>
<evidence type="ECO:0000259" key="3">
    <source>
        <dbReference type="Pfam" id="PF07589"/>
    </source>
</evidence>
<dbReference type="SUPFAM" id="SSF56601">
    <property type="entry name" value="beta-lactamase/transpeptidase-like"/>
    <property type="match status" value="1"/>
</dbReference>
<dbReference type="Pfam" id="PF00144">
    <property type="entry name" value="Beta-lactamase"/>
    <property type="match status" value="1"/>
</dbReference>
<name>A0A081BVD9_VECG1</name>
<dbReference type="eggNOG" id="COG1680">
    <property type="taxonomic scope" value="Bacteria"/>
</dbReference>
<feature type="domain" description="Ice-binding protein C-terminal" evidence="3">
    <location>
        <begin position="572"/>
        <end position="596"/>
    </location>
</feature>
<proteinExistence type="predicted"/>
<dbReference type="PANTHER" id="PTHR46825">
    <property type="entry name" value="D-ALANYL-D-ALANINE-CARBOXYPEPTIDASE/ENDOPEPTIDASE AMPH"/>
    <property type="match status" value="1"/>
</dbReference>
<keyword evidence="1" id="KW-0472">Membrane</keyword>
<accession>A0A081BVD9</accession>
<dbReference type="PANTHER" id="PTHR46825:SF7">
    <property type="entry name" value="D-ALANYL-D-ALANINE CARBOXYPEPTIDASE"/>
    <property type="match status" value="1"/>
</dbReference>
<evidence type="ECO:0008006" key="6">
    <source>
        <dbReference type="Google" id="ProtNLM"/>
    </source>
</evidence>
<protein>
    <recommendedName>
        <fullName evidence="6">Beta-lactamase-related domain-containing protein</fullName>
    </recommendedName>
</protein>
<dbReference type="Proteomes" id="UP000030661">
    <property type="component" value="Unassembled WGS sequence"/>
</dbReference>
<keyword evidence="5" id="KW-1185">Reference proteome</keyword>
<sequence>MKHNVILLGLIGLLLAGSISLSPVQAQEVHPSLAADLQAALDLVRSVKNVTGVSAAVIAPGQGTWLGASGVSYAGPDGEMRTDMLLSAGSITKMFVATVILQLAQEGVLTLDDQLQTWLPDLPNYLSDPASADMTITIRQLLNHTSLLYDYAEDPELQGLILANPYKIWTPEELVSYIRPFESPTPWFYSNTNYLLLGMIIKQATGNSVSTELQQRIFAPLNLTETYLEIEQSLPAGRELAHGWYDVTGDGIPDDFSIFPRNSLYSMAWTAGGIVSTPENTARFLQALLTGQLLSPVYLNDMLNAIPISSELGYGLGIFKVAFTSEISLWGHVGEIPGYTSVVLYLPGANIVTAVFTNDNEVDGILDFVQALLQVVLAFEGPQTEALQAFLDSLAVDGTNDVRAATDFLSDLMDSTWKITVPTGSVSTFMFTTVESQDGYTFGIYNNGQYVDLFTSNMTPGAQTLLEILTDGSVFVNHSDTGIDFADPTFGFFLDTGSNRFYSDTALNSDGVDHMLAYQGVGEVLDRSSITYEPGVSPWGPDEFLLAWEDMLSGPIKDYMDYVVMIKAIVPTVPEPATLLLLSTGVLGLAVYTRKRRSKARFSRKS</sequence>
<dbReference type="InterPro" id="IPR012338">
    <property type="entry name" value="Beta-lactam/transpept-like"/>
</dbReference>
<keyword evidence="1" id="KW-1133">Transmembrane helix</keyword>
<feature type="transmembrane region" description="Helical" evidence="1">
    <location>
        <begin position="577"/>
        <end position="594"/>
    </location>
</feature>
<dbReference type="NCBIfam" id="TIGR02595">
    <property type="entry name" value="PEP_CTERM"/>
    <property type="match status" value="1"/>
</dbReference>